<dbReference type="InterPro" id="IPR032710">
    <property type="entry name" value="NTF2-like_dom_sf"/>
</dbReference>
<proteinExistence type="predicted"/>
<keyword evidence="3" id="KW-1185">Reference proteome</keyword>
<comment type="caution">
    <text evidence="2">The sequence shown here is derived from an EMBL/GenBank/DDBJ whole genome shotgun (WGS) entry which is preliminary data.</text>
</comment>
<dbReference type="Pfam" id="PF13577">
    <property type="entry name" value="SnoaL_4"/>
    <property type="match status" value="1"/>
</dbReference>
<dbReference type="Proteomes" id="UP000477651">
    <property type="component" value="Unassembled WGS sequence"/>
</dbReference>
<dbReference type="InterPro" id="IPR037401">
    <property type="entry name" value="SnoaL-like"/>
</dbReference>
<dbReference type="Gene3D" id="3.10.450.50">
    <property type="match status" value="1"/>
</dbReference>
<dbReference type="EMBL" id="JAAGYR010000005">
    <property type="protein sequence ID" value="NEN75407.1"/>
    <property type="molecule type" value="Genomic_DNA"/>
</dbReference>
<evidence type="ECO:0000313" key="2">
    <source>
        <dbReference type="EMBL" id="NEN75407.1"/>
    </source>
</evidence>
<organism evidence="2 3">
    <name type="scientific">Pelistega ratti</name>
    <dbReference type="NCBI Taxonomy" id="2652177"/>
    <lineage>
        <taxon>Bacteria</taxon>
        <taxon>Pseudomonadati</taxon>
        <taxon>Pseudomonadota</taxon>
        <taxon>Betaproteobacteria</taxon>
        <taxon>Burkholderiales</taxon>
        <taxon>Alcaligenaceae</taxon>
        <taxon>Pelistega</taxon>
    </lineage>
</organism>
<sequence length="148" mass="16852">MDAIEALIEKQAIKELVDTFSNLSDKKNVAAQGPLFTEDAHVTTYIGGEVFADMKNHTKIVEVFTNFLANFKTVYHLNGQLTITHLDDVQAEAITYCQVALMEEKDGKDIIHNHYVRYNDSYTKVNSTWLIKRRIANFMISDSHILNA</sequence>
<accession>A0A6L9Y664</accession>
<evidence type="ECO:0000259" key="1">
    <source>
        <dbReference type="Pfam" id="PF13577"/>
    </source>
</evidence>
<dbReference type="RefSeq" id="WP_163764085.1">
    <property type="nucleotide sequence ID" value="NZ_JAAGYR010000005.1"/>
</dbReference>
<protein>
    <submittedName>
        <fullName evidence="2">Nuclear transport factor 2 family protein</fullName>
    </submittedName>
</protein>
<feature type="domain" description="SnoaL-like" evidence="1">
    <location>
        <begin position="7"/>
        <end position="134"/>
    </location>
</feature>
<dbReference type="SUPFAM" id="SSF54427">
    <property type="entry name" value="NTF2-like"/>
    <property type="match status" value="1"/>
</dbReference>
<reference evidence="2 3" key="1">
    <citation type="submission" date="2020-02" db="EMBL/GenBank/DDBJ databases">
        <title>Pelistega sp. NLN82 were isolated from wild rodents of the Hainan Island.</title>
        <authorList>
            <person name="Niu N."/>
            <person name="Zhou J."/>
        </authorList>
    </citation>
    <scope>NUCLEOTIDE SEQUENCE [LARGE SCALE GENOMIC DNA]</scope>
    <source>
        <strain evidence="2 3">NLN82</strain>
    </source>
</reference>
<evidence type="ECO:0000313" key="3">
    <source>
        <dbReference type="Proteomes" id="UP000477651"/>
    </source>
</evidence>
<dbReference type="AlphaFoldDB" id="A0A6L9Y664"/>
<name>A0A6L9Y664_9BURK</name>
<gene>
    <name evidence="2" type="ORF">F9B74_03580</name>
</gene>